<proteinExistence type="predicted"/>
<gene>
    <name evidence="1" type="ORF">ICC18_14315</name>
</gene>
<evidence type="ECO:0000313" key="1">
    <source>
        <dbReference type="EMBL" id="MBD0381296.1"/>
    </source>
</evidence>
<accession>A0A926QJ31</accession>
<protein>
    <submittedName>
        <fullName evidence="1">Uncharacterized protein</fullName>
    </submittedName>
</protein>
<dbReference type="Proteomes" id="UP000650466">
    <property type="component" value="Unassembled WGS sequence"/>
</dbReference>
<organism evidence="1 2">
    <name type="scientific">Paenibacillus sedimenti</name>
    <dbReference type="NCBI Taxonomy" id="2770274"/>
    <lineage>
        <taxon>Bacteria</taxon>
        <taxon>Bacillati</taxon>
        <taxon>Bacillota</taxon>
        <taxon>Bacilli</taxon>
        <taxon>Bacillales</taxon>
        <taxon>Paenibacillaceae</taxon>
        <taxon>Paenibacillus</taxon>
    </lineage>
</organism>
<keyword evidence="2" id="KW-1185">Reference proteome</keyword>
<sequence>MNHGPAAILGEGSERVVPLKDLALTKGQELTIKIDGKALAEWVKGYTQGGTPPSTES</sequence>
<name>A0A926QJ31_9BACL</name>
<dbReference type="EMBL" id="JACVVD010000004">
    <property type="protein sequence ID" value="MBD0381296.1"/>
    <property type="molecule type" value="Genomic_DNA"/>
</dbReference>
<reference evidence="1" key="1">
    <citation type="submission" date="2020-09" db="EMBL/GenBank/DDBJ databases">
        <title>Draft Genome Sequence of Paenibacillus sp. WST5.</title>
        <authorList>
            <person name="Bao Z."/>
        </authorList>
    </citation>
    <scope>NUCLEOTIDE SEQUENCE</scope>
    <source>
        <strain evidence="1">WST5</strain>
    </source>
</reference>
<evidence type="ECO:0000313" key="2">
    <source>
        <dbReference type="Proteomes" id="UP000650466"/>
    </source>
</evidence>
<comment type="caution">
    <text evidence="1">The sequence shown here is derived from an EMBL/GenBank/DDBJ whole genome shotgun (WGS) entry which is preliminary data.</text>
</comment>
<dbReference type="AlphaFoldDB" id="A0A926QJ31"/>